<dbReference type="GO" id="GO:0004518">
    <property type="term" value="F:nuclease activity"/>
    <property type="evidence" value="ECO:0007669"/>
    <property type="project" value="InterPro"/>
</dbReference>
<evidence type="ECO:0000259" key="1">
    <source>
        <dbReference type="Pfam" id="PF14130"/>
    </source>
</evidence>
<comment type="caution">
    <text evidence="2">The sequence shown here is derived from an EMBL/GenBank/DDBJ whole genome shotgun (WGS) entry which is preliminary data.</text>
</comment>
<organism evidence="2 3">
    <name type="scientific">Candidatus Doudnabacteria bacterium CG10_big_fil_rev_8_21_14_0_10_41_10</name>
    <dbReference type="NCBI Taxonomy" id="1974551"/>
    <lineage>
        <taxon>Bacteria</taxon>
        <taxon>Candidatus Doudnaibacteriota</taxon>
    </lineage>
</organism>
<dbReference type="Pfam" id="PF14130">
    <property type="entry name" value="Cap4_nuclease"/>
    <property type="match status" value="1"/>
</dbReference>
<accession>A0A2H0VEL6</accession>
<dbReference type="InterPro" id="IPR025382">
    <property type="entry name" value="Cap4-like_endonuclease_dom"/>
</dbReference>
<proteinExistence type="predicted"/>
<name>A0A2H0VEL6_9BACT</name>
<dbReference type="AlphaFoldDB" id="A0A2H0VEL6"/>
<evidence type="ECO:0000313" key="3">
    <source>
        <dbReference type="Proteomes" id="UP000230557"/>
    </source>
</evidence>
<feature type="domain" description="CD-NTase associated protein 4-like DNA endonuclease" evidence="1">
    <location>
        <begin position="4"/>
        <end position="67"/>
    </location>
</feature>
<sequence>MSEGNTARSPIRYQDYCAMYFALNHLKSNQSFEKIYCEQGKNDFEIWNTDEFIGFQVKTNPANLTAREVNEIFKYYDTKSATTTKTNRLFFFVFTIQPVKSLGHLFTIIREGYRGVKYGKRIQQFVDTALKDVPVGLFAINFHCFSEQDMRRLVFSISTEVLKEKTGDAGVIEDEVVYNFIARMRDGIDVISCKINDDERVFSNIDIQNLITVFINTYKREKLEDGGSRKQKRTVVKLPKIPYSRVITRQITITETLQIRSEDGEGTPIQ</sequence>
<reference evidence="3" key="1">
    <citation type="submission" date="2017-09" db="EMBL/GenBank/DDBJ databases">
        <title>Depth-based differentiation of microbial function through sediment-hosted aquifers and enrichment of novel symbionts in the deep terrestrial subsurface.</title>
        <authorList>
            <person name="Probst A.J."/>
            <person name="Ladd B."/>
            <person name="Jarett J.K."/>
            <person name="Geller-Mcgrath D.E."/>
            <person name="Sieber C.M.K."/>
            <person name="Emerson J.B."/>
            <person name="Anantharaman K."/>
            <person name="Thomas B.C."/>
            <person name="Malmstrom R."/>
            <person name="Stieglmeier M."/>
            <person name="Klingl A."/>
            <person name="Woyke T."/>
            <person name="Ryan C.M."/>
            <person name="Banfield J.F."/>
        </authorList>
    </citation>
    <scope>NUCLEOTIDE SEQUENCE [LARGE SCALE GENOMIC DNA]</scope>
</reference>
<gene>
    <name evidence="2" type="ORF">COT91_00925</name>
</gene>
<evidence type="ECO:0000313" key="2">
    <source>
        <dbReference type="EMBL" id="PIR97523.1"/>
    </source>
</evidence>
<dbReference type="Proteomes" id="UP000230557">
    <property type="component" value="Unassembled WGS sequence"/>
</dbReference>
<protein>
    <recommendedName>
        <fullName evidence="1">CD-NTase associated protein 4-like DNA endonuclease domain-containing protein</fullName>
    </recommendedName>
</protein>
<dbReference type="EMBL" id="PFAJ01000012">
    <property type="protein sequence ID" value="PIR97523.1"/>
    <property type="molecule type" value="Genomic_DNA"/>
</dbReference>